<protein>
    <submittedName>
        <fullName evidence="1">Uncharacterized protein</fullName>
    </submittedName>
</protein>
<evidence type="ECO:0000313" key="2">
    <source>
        <dbReference type="Proteomes" id="UP000321570"/>
    </source>
</evidence>
<sequence>IGVRTAIRTDTKKDSVRAVNADRIRTTGEVSIRIKIVKRMVGGGGNKKNGFAVNASVYARDYRLGRQWTTAIIKKRHGSMIYDVEV</sequence>
<name>A0A564ZD56_HYMDI</name>
<dbReference type="EMBL" id="CABIJS010000708">
    <property type="protein sequence ID" value="VUZ56973.1"/>
    <property type="molecule type" value="Genomic_DNA"/>
</dbReference>
<proteinExistence type="predicted"/>
<feature type="non-terminal residue" evidence="1">
    <location>
        <position position="86"/>
    </location>
</feature>
<reference evidence="1 2" key="1">
    <citation type="submission" date="2019-07" db="EMBL/GenBank/DDBJ databases">
        <authorList>
            <person name="Jastrzebski P J."/>
            <person name="Paukszto L."/>
            <person name="Jastrzebski P J."/>
        </authorList>
    </citation>
    <scope>NUCLEOTIDE SEQUENCE [LARGE SCALE GENOMIC DNA]</scope>
    <source>
        <strain evidence="1 2">WMS-il1</strain>
    </source>
</reference>
<dbReference type="Proteomes" id="UP000321570">
    <property type="component" value="Unassembled WGS sequence"/>
</dbReference>
<accession>A0A564ZD56</accession>
<feature type="non-terminal residue" evidence="1">
    <location>
        <position position="1"/>
    </location>
</feature>
<gene>
    <name evidence="1" type="ORF">WMSIL1_LOCUS14497</name>
</gene>
<evidence type="ECO:0000313" key="1">
    <source>
        <dbReference type="EMBL" id="VUZ56973.1"/>
    </source>
</evidence>
<organism evidence="1 2">
    <name type="scientific">Hymenolepis diminuta</name>
    <name type="common">Rat tapeworm</name>
    <dbReference type="NCBI Taxonomy" id="6216"/>
    <lineage>
        <taxon>Eukaryota</taxon>
        <taxon>Metazoa</taxon>
        <taxon>Spiralia</taxon>
        <taxon>Lophotrochozoa</taxon>
        <taxon>Platyhelminthes</taxon>
        <taxon>Cestoda</taxon>
        <taxon>Eucestoda</taxon>
        <taxon>Cyclophyllidea</taxon>
        <taxon>Hymenolepididae</taxon>
        <taxon>Hymenolepis</taxon>
    </lineage>
</organism>
<dbReference type="AlphaFoldDB" id="A0A564ZD56"/>
<keyword evidence="2" id="KW-1185">Reference proteome</keyword>